<evidence type="ECO:0000313" key="3">
    <source>
        <dbReference type="EMBL" id="KAF2772614.1"/>
    </source>
</evidence>
<feature type="region of interest" description="Disordered" evidence="1">
    <location>
        <begin position="174"/>
        <end position="203"/>
    </location>
</feature>
<dbReference type="Proteomes" id="UP000799436">
    <property type="component" value="Unassembled WGS sequence"/>
</dbReference>
<name>A0A6G1LKC0_9PEZI</name>
<feature type="compositionally biased region" description="Low complexity" evidence="1">
    <location>
        <begin position="272"/>
        <end position="290"/>
    </location>
</feature>
<dbReference type="Pfam" id="PF10419">
    <property type="entry name" value="TFIIIC_sub6"/>
    <property type="match status" value="1"/>
</dbReference>
<feature type="region of interest" description="Disordered" evidence="1">
    <location>
        <begin position="329"/>
        <end position="351"/>
    </location>
</feature>
<feature type="region of interest" description="Disordered" evidence="1">
    <location>
        <begin position="271"/>
        <end position="312"/>
    </location>
</feature>
<dbReference type="Gene3D" id="2.60.40.4370">
    <property type="match status" value="1"/>
</dbReference>
<evidence type="ECO:0000259" key="2">
    <source>
        <dbReference type="Pfam" id="PF10419"/>
    </source>
</evidence>
<sequence length="351" mass="38095">MMAGPSDPFRYDDDDQWEYEYDENETVDFYFTLDLTSHVSDALINPEKKRRQRPSKKPAPEKPSVPAEAINGDQSSQVEQPTTTSAGITGEAADEPPDEFAGQLQLIGLHTENPFVRFNDRHYSCYWATDLGTQFHISKAGATKEPIRKGYVVDVVGTSRVKLYGKPVIMKEHEKRDAAHDARASAPAPSPVPTERGAGGSSDVMVVRSGQVLKVPDERISDAKSRTQASFLERLSAIKVKKGETDFVPVAPVKQYVTPANKAEIRQRALDARAAQSPAAEQQAGAAAGQSTLGKRSFSAMQGPGDPVPAVTLPSTTVEYEMPVWTSSAAHTARQYGARAEPETTPASHDG</sequence>
<feature type="compositionally biased region" description="Basic and acidic residues" evidence="1">
    <location>
        <begin position="174"/>
        <end position="183"/>
    </location>
</feature>
<feature type="compositionally biased region" description="Polar residues" evidence="1">
    <location>
        <begin position="72"/>
        <end position="87"/>
    </location>
</feature>
<dbReference type="AlphaFoldDB" id="A0A6G1LKC0"/>
<feature type="region of interest" description="Disordered" evidence="1">
    <location>
        <begin position="41"/>
        <end position="97"/>
    </location>
</feature>
<organism evidence="3 4">
    <name type="scientific">Teratosphaeria nubilosa</name>
    <dbReference type="NCBI Taxonomy" id="161662"/>
    <lineage>
        <taxon>Eukaryota</taxon>
        <taxon>Fungi</taxon>
        <taxon>Dikarya</taxon>
        <taxon>Ascomycota</taxon>
        <taxon>Pezizomycotina</taxon>
        <taxon>Dothideomycetes</taxon>
        <taxon>Dothideomycetidae</taxon>
        <taxon>Mycosphaerellales</taxon>
        <taxon>Teratosphaeriaceae</taxon>
        <taxon>Teratosphaeria</taxon>
    </lineage>
</organism>
<evidence type="ECO:0000256" key="1">
    <source>
        <dbReference type="SAM" id="MobiDB-lite"/>
    </source>
</evidence>
<feature type="domain" description="Transcription factor TFIIIC triple barrel" evidence="2">
    <location>
        <begin position="25"/>
        <end position="169"/>
    </location>
</feature>
<protein>
    <recommendedName>
        <fullName evidence="2">Transcription factor TFIIIC triple barrel domain-containing protein</fullName>
    </recommendedName>
</protein>
<dbReference type="OrthoDB" id="1877767at2759"/>
<proteinExistence type="predicted"/>
<keyword evidence="4" id="KW-1185">Reference proteome</keyword>
<gene>
    <name evidence="3" type="ORF">EJ03DRAFT_188802</name>
</gene>
<evidence type="ECO:0000313" key="4">
    <source>
        <dbReference type="Proteomes" id="UP000799436"/>
    </source>
</evidence>
<dbReference type="EMBL" id="ML995814">
    <property type="protein sequence ID" value="KAF2772614.1"/>
    <property type="molecule type" value="Genomic_DNA"/>
</dbReference>
<reference evidence="3" key="1">
    <citation type="journal article" date="2020" name="Stud. Mycol.">
        <title>101 Dothideomycetes genomes: a test case for predicting lifestyles and emergence of pathogens.</title>
        <authorList>
            <person name="Haridas S."/>
            <person name="Albert R."/>
            <person name="Binder M."/>
            <person name="Bloem J."/>
            <person name="Labutti K."/>
            <person name="Salamov A."/>
            <person name="Andreopoulos B."/>
            <person name="Baker S."/>
            <person name="Barry K."/>
            <person name="Bills G."/>
            <person name="Bluhm B."/>
            <person name="Cannon C."/>
            <person name="Castanera R."/>
            <person name="Culley D."/>
            <person name="Daum C."/>
            <person name="Ezra D."/>
            <person name="Gonzalez J."/>
            <person name="Henrissat B."/>
            <person name="Kuo A."/>
            <person name="Liang C."/>
            <person name="Lipzen A."/>
            <person name="Lutzoni F."/>
            <person name="Magnuson J."/>
            <person name="Mondo S."/>
            <person name="Nolan M."/>
            <person name="Ohm R."/>
            <person name="Pangilinan J."/>
            <person name="Park H.-J."/>
            <person name="Ramirez L."/>
            <person name="Alfaro M."/>
            <person name="Sun H."/>
            <person name="Tritt A."/>
            <person name="Yoshinaga Y."/>
            <person name="Zwiers L.-H."/>
            <person name="Turgeon B."/>
            <person name="Goodwin S."/>
            <person name="Spatafora J."/>
            <person name="Crous P."/>
            <person name="Grigoriev I."/>
        </authorList>
    </citation>
    <scope>NUCLEOTIDE SEQUENCE</scope>
    <source>
        <strain evidence="3">CBS 116005</strain>
    </source>
</reference>
<accession>A0A6G1LKC0</accession>
<dbReference type="InterPro" id="IPR019481">
    <property type="entry name" value="TFIIIC_triple_barrel"/>
</dbReference>